<evidence type="ECO:0000256" key="1">
    <source>
        <dbReference type="ARBA" id="ARBA00005384"/>
    </source>
</evidence>
<dbReference type="InterPro" id="IPR036388">
    <property type="entry name" value="WH-like_DNA-bd_sf"/>
</dbReference>
<evidence type="ECO:0000313" key="7">
    <source>
        <dbReference type="EMBL" id="KUL35797.1"/>
    </source>
</evidence>
<evidence type="ECO:0000256" key="4">
    <source>
        <dbReference type="ARBA" id="ARBA00023125"/>
    </source>
</evidence>
<organism evidence="7 8">
    <name type="scientific">Actinoplanes awajinensis subsp. mycoplanecinus</name>
    <dbReference type="NCBI Taxonomy" id="135947"/>
    <lineage>
        <taxon>Bacteria</taxon>
        <taxon>Bacillati</taxon>
        <taxon>Actinomycetota</taxon>
        <taxon>Actinomycetes</taxon>
        <taxon>Micromonosporales</taxon>
        <taxon>Micromonosporaceae</taxon>
        <taxon>Actinoplanes</taxon>
    </lineage>
</organism>
<dbReference type="GO" id="GO:0003677">
    <property type="term" value="F:DNA binding"/>
    <property type="evidence" value="ECO:0007669"/>
    <property type="project" value="UniProtKB-KW"/>
</dbReference>
<dbReference type="GO" id="GO:0030170">
    <property type="term" value="F:pyridoxal phosphate binding"/>
    <property type="evidence" value="ECO:0007669"/>
    <property type="project" value="InterPro"/>
</dbReference>
<dbReference type="InterPro" id="IPR051446">
    <property type="entry name" value="HTH_trans_reg/aminotransferase"/>
</dbReference>
<dbReference type="InterPro" id="IPR015424">
    <property type="entry name" value="PyrdxlP-dep_Trfase"/>
</dbReference>
<dbReference type="Pfam" id="PF00155">
    <property type="entry name" value="Aminotran_1_2"/>
    <property type="match status" value="1"/>
</dbReference>
<keyword evidence="5" id="KW-0804">Transcription</keyword>
<name>A0A0X3UUI6_9ACTN</name>
<dbReference type="RefSeq" id="WP_067689325.1">
    <property type="nucleotide sequence ID" value="NZ_LLZH01000097.1"/>
</dbReference>
<feature type="domain" description="HTH gntR-type" evidence="6">
    <location>
        <begin position="9"/>
        <end position="77"/>
    </location>
</feature>
<dbReference type="AlphaFoldDB" id="A0A0X3UUI6"/>
<evidence type="ECO:0000256" key="3">
    <source>
        <dbReference type="ARBA" id="ARBA00023015"/>
    </source>
</evidence>
<keyword evidence="4" id="KW-0238">DNA-binding</keyword>
<dbReference type="Proteomes" id="UP000053244">
    <property type="component" value="Unassembled WGS sequence"/>
</dbReference>
<dbReference type="Gene3D" id="1.10.10.10">
    <property type="entry name" value="Winged helix-like DNA-binding domain superfamily/Winged helix DNA-binding domain"/>
    <property type="match status" value="1"/>
</dbReference>
<proteinExistence type="inferred from homology"/>
<keyword evidence="8" id="KW-1185">Reference proteome</keyword>
<dbReference type="SMART" id="SM00345">
    <property type="entry name" value="HTH_GNTR"/>
    <property type="match status" value="1"/>
</dbReference>
<sequence length="448" mass="47011">MAEQYQVSGETAAAISASIEAGVVRGDWVFGAALPPVRVLAGTLHVSPATVAKAYQDLRQRGVVETEGRRGTRVRFRPPVALSRAVLRPPVPAGVLDLSLGEPDLRFLPPLGPALRAVADQVGPPQGYASAVTMPELIESARPRLLAEGIPVADAAIAVTAGTLDSIERLLTAHLRAGDAVAVEDPGWSNLLDLIAALGMRPLPVAVDQQGPDPESLAAALRAGARAVVITVRAQNPTGAAVGVARAVVLRELLAGHPEILLVEDDHAAELADEPPHCIGPVTRWWAFVRSASKPFGPDLRIAVLAGDETTIARVAGRMRIGMGWVSTLSQRLLLQLWQDPEVTELVAAAARSYAVRRRALRTLLQAQGVPAFGETGINVWVPVPDETHAIATLRDAGYAVAPGALFRIAAPPGIRITVSPLAEPDLPALVTAVTTVVHPTAPGPLMR</sequence>
<accession>A0A0X3UUI6</accession>
<dbReference type="InterPro" id="IPR015421">
    <property type="entry name" value="PyrdxlP-dep_Trfase_major"/>
</dbReference>
<comment type="similarity">
    <text evidence="1">In the C-terminal section; belongs to the class-I pyridoxal-phosphate-dependent aminotransferase family.</text>
</comment>
<dbReference type="EMBL" id="LLZH01000097">
    <property type="protein sequence ID" value="KUL35797.1"/>
    <property type="molecule type" value="Genomic_DNA"/>
</dbReference>
<dbReference type="PANTHER" id="PTHR46577:SF1">
    <property type="entry name" value="HTH-TYPE TRANSCRIPTIONAL REGULATORY PROTEIN GABR"/>
    <property type="match status" value="1"/>
</dbReference>
<dbReference type="SUPFAM" id="SSF53383">
    <property type="entry name" value="PLP-dependent transferases"/>
    <property type="match status" value="1"/>
</dbReference>
<dbReference type="CDD" id="cd00609">
    <property type="entry name" value="AAT_like"/>
    <property type="match status" value="1"/>
</dbReference>
<keyword evidence="3" id="KW-0805">Transcription regulation</keyword>
<dbReference type="OrthoDB" id="4336542at2"/>
<gene>
    <name evidence="7" type="ORF">ADL15_13605</name>
</gene>
<protein>
    <submittedName>
        <fullName evidence="7">GntR family transcriptional regulator</fullName>
    </submittedName>
</protein>
<dbReference type="SUPFAM" id="SSF46785">
    <property type="entry name" value="Winged helix' DNA-binding domain"/>
    <property type="match status" value="1"/>
</dbReference>
<keyword evidence="2" id="KW-0663">Pyridoxal phosphate</keyword>
<reference evidence="7 8" key="1">
    <citation type="submission" date="2015-10" db="EMBL/GenBank/DDBJ databases">
        <authorList>
            <person name="Gilbert D.G."/>
        </authorList>
    </citation>
    <scope>NUCLEOTIDE SEQUENCE [LARGE SCALE GENOMIC DNA]</scope>
    <source>
        <strain evidence="7 8">NRRL B-16712</strain>
    </source>
</reference>
<dbReference type="InterPro" id="IPR036390">
    <property type="entry name" value="WH_DNA-bd_sf"/>
</dbReference>
<evidence type="ECO:0000256" key="2">
    <source>
        <dbReference type="ARBA" id="ARBA00022898"/>
    </source>
</evidence>
<dbReference type="PANTHER" id="PTHR46577">
    <property type="entry name" value="HTH-TYPE TRANSCRIPTIONAL REGULATORY PROTEIN GABR"/>
    <property type="match status" value="1"/>
</dbReference>
<comment type="caution">
    <text evidence="7">The sequence shown here is derived from an EMBL/GenBank/DDBJ whole genome shotgun (WGS) entry which is preliminary data.</text>
</comment>
<dbReference type="InterPro" id="IPR004839">
    <property type="entry name" value="Aminotransferase_I/II_large"/>
</dbReference>
<dbReference type="InterPro" id="IPR000524">
    <property type="entry name" value="Tscrpt_reg_HTH_GntR"/>
</dbReference>
<evidence type="ECO:0000259" key="6">
    <source>
        <dbReference type="PROSITE" id="PS50949"/>
    </source>
</evidence>
<dbReference type="PROSITE" id="PS50949">
    <property type="entry name" value="HTH_GNTR"/>
    <property type="match status" value="1"/>
</dbReference>
<dbReference type="Pfam" id="PF00392">
    <property type="entry name" value="GntR"/>
    <property type="match status" value="1"/>
</dbReference>
<dbReference type="Gene3D" id="3.40.640.10">
    <property type="entry name" value="Type I PLP-dependent aspartate aminotransferase-like (Major domain)"/>
    <property type="match status" value="1"/>
</dbReference>
<evidence type="ECO:0000313" key="8">
    <source>
        <dbReference type="Proteomes" id="UP000053244"/>
    </source>
</evidence>
<evidence type="ECO:0000256" key="5">
    <source>
        <dbReference type="ARBA" id="ARBA00023163"/>
    </source>
</evidence>
<dbReference type="GO" id="GO:0003700">
    <property type="term" value="F:DNA-binding transcription factor activity"/>
    <property type="evidence" value="ECO:0007669"/>
    <property type="project" value="InterPro"/>
</dbReference>